<dbReference type="KEGG" id="pprf:DPRO_2337"/>
<keyword evidence="3" id="KW-0489">Methyltransferase</keyword>
<dbReference type="Gene3D" id="1.10.10.10">
    <property type="entry name" value="Winged helix-like DNA-binding domain superfamily/Winged helix DNA-binding domain"/>
    <property type="match status" value="1"/>
</dbReference>
<dbReference type="PANTHER" id="PTHR10815:SF13">
    <property type="entry name" value="METHYLATED-DNA--PROTEIN-CYSTEINE METHYLTRANSFERASE"/>
    <property type="match status" value="1"/>
</dbReference>
<dbReference type="SUPFAM" id="SSF46767">
    <property type="entry name" value="Methylated DNA-protein cysteine methyltransferase, C-terminal domain"/>
    <property type="match status" value="1"/>
</dbReference>
<gene>
    <name evidence="3" type="ORF">DPRO_2337</name>
</gene>
<keyword evidence="4" id="KW-1185">Reference proteome</keyword>
<dbReference type="CDD" id="cd06445">
    <property type="entry name" value="ATase"/>
    <property type="match status" value="1"/>
</dbReference>
<dbReference type="RefSeq" id="WP_097012141.1">
    <property type="nucleotide sequence ID" value="NZ_LT907975.1"/>
</dbReference>
<evidence type="ECO:0000313" key="4">
    <source>
        <dbReference type="Proteomes" id="UP000219215"/>
    </source>
</evidence>
<reference evidence="4" key="1">
    <citation type="submission" date="2017-09" db="EMBL/GenBank/DDBJ databases">
        <authorList>
            <person name="Regsiter A."/>
            <person name="William W."/>
        </authorList>
    </citation>
    <scope>NUCLEOTIDE SEQUENCE [LARGE SCALE GENOMIC DNA]</scope>
    <source>
        <strain evidence="4">500-1</strain>
    </source>
</reference>
<sequence>MVLPLALDLHWCDDEITSISPRFADADEQSVSFSAHAKEIESALERYINGQRPQWPDLPLHMTDLTDFQRVTLDATKAIPQGATRTYGELAADIGSSGGAQAVGRVMATNPFPIIYPCHRVLGSNGKLVGFSAKDGLKMKQYLLRLEGALL</sequence>
<dbReference type="Proteomes" id="UP000219215">
    <property type="component" value="Chromosome DPRO"/>
</dbReference>
<dbReference type="InterPro" id="IPR036388">
    <property type="entry name" value="WH-like_DNA-bd_sf"/>
</dbReference>
<accession>A0A2C8F9Z1</accession>
<dbReference type="EMBL" id="LT907975">
    <property type="protein sequence ID" value="SOB59243.1"/>
    <property type="molecule type" value="Genomic_DNA"/>
</dbReference>
<dbReference type="GO" id="GO:0006281">
    <property type="term" value="P:DNA repair"/>
    <property type="evidence" value="ECO:0007669"/>
    <property type="project" value="InterPro"/>
</dbReference>
<dbReference type="NCBIfam" id="TIGR00589">
    <property type="entry name" value="ogt"/>
    <property type="match status" value="1"/>
</dbReference>
<dbReference type="Pfam" id="PF01035">
    <property type="entry name" value="DNA_binding_1"/>
    <property type="match status" value="1"/>
</dbReference>
<evidence type="ECO:0000259" key="2">
    <source>
        <dbReference type="Pfam" id="PF01035"/>
    </source>
</evidence>
<dbReference type="AlphaFoldDB" id="A0A2C8F9Z1"/>
<dbReference type="OrthoDB" id="9802228at2"/>
<dbReference type="GO" id="GO:0032259">
    <property type="term" value="P:methylation"/>
    <property type="evidence" value="ECO:0007669"/>
    <property type="project" value="UniProtKB-KW"/>
</dbReference>
<proteinExistence type="predicted"/>
<dbReference type="GO" id="GO:0008168">
    <property type="term" value="F:methyltransferase activity"/>
    <property type="evidence" value="ECO:0007669"/>
    <property type="project" value="UniProtKB-KW"/>
</dbReference>
<evidence type="ECO:0000256" key="1">
    <source>
        <dbReference type="ARBA" id="ARBA00022763"/>
    </source>
</evidence>
<organism evidence="3 4">
    <name type="scientific">Pseudodesulfovibrio profundus</name>
    <dbReference type="NCBI Taxonomy" id="57320"/>
    <lineage>
        <taxon>Bacteria</taxon>
        <taxon>Pseudomonadati</taxon>
        <taxon>Thermodesulfobacteriota</taxon>
        <taxon>Desulfovibrionia</taxon>
        <taxon>Desulfovibrionales</taxon>
        <taxon>Desulfovibrionaceae</taxon>
    </lineage>
</organism>
<name>A0A2C8F9Z1_9BACT</name>
<dbReference type="InterPro" id="IPR036217">
    <property type="entry name" value="MethylDNA_cys_MeTrfase_DNAb"/>
</dbReference>
<dbReference type="PANTHER" id="PTHR10815">
    <property type="entry name" value="METHYLATED-DNA--PROTEIN-CYSTEINE METHYLTRANSFERASE"/>
    <property type="match status" value="1"/>
</dbReference>
<keyword evidence="3" id="KW-0808">Transferase</keyword>
<protein>
    <submittedName>
        <fullName evidence="3">Methylated-DNA/protein-cysteine methyltransferase (Modular protein)</fullName>
    </submittedName>
</protein>
<keyword evidence="1" id="KW-0227">DNA damage</keyword>
<feature type="domain" description="Methylated-DNA-[protein]-cysteine S-methyltransferase DNA binding" evidence="2">
    <location>
        <begin position="67"/>
        <end position="149"/>
    </location>
</feature>
<dbReference type="InterPro" id="IPR014048">
    <property type="entry name" value="MethylDNA_cys_MeTrfase_DNA-bd"/>
</dbReference>
<evidence type="ECO:0000313" key="3">
    <source>
        <dbReference type="EMBL" id="SOB59243.1"/>
    </source>
</evidence>